<dbReference type="InterPro" id="IPR050187">
    <property type="entry name" value="Lipid_Phosphate_FormReg"/>
</dbReference>
<dbReference type="OrthoDB" id="3171056at2"/>
<comment type="caution">
    <text evidence="10">The sequence shown here is derived from an EMBL/GenBank/DDBJ whole genome shotgun (WGS) entry which is preliminary data.</text>
</comment>
<accession>A0A4T2C8U1</accession>
<evidence type="ECO:0000259" key="9">
    <source>
        <dbReference type="PROSITE" id="PS50146"/>
    </source>
</evidence>
<dbReference type="PANTHER" id="PTHR12358:SF54">
    <property type="entry name" value="SPHINGOSINE KINASE RELATED PROTEIN"/>
    <property type="match status" value="1"/>
</dbReference>
<dbReference type="SMART" id="SM00046">
    <property type="entry name" value="DAGKc"/>
    <property type="match status" value="1"/>
</dbReference>
<evidence type="ECO:0000256" key="7">
    <source>
        <dbReference type="ARBA" id="ARBA00023209"/>
    </source>
</evidence>
<dbReference type="Proteomes" id="UP000306192">
    <property type="component" value="Unassembled WGS sequence"/>
</dbReference>
<dbReference type="InterPro" id="IPR045540">
    <property type="entry name" value="YegS/DAGK_C"/>
</dbReference>
<sequence>MTPPALPRPRAAIVYNPTKVDVRRLRSLVESVEAELSWGPSFWAATTVDDAGEGQALRLLQASPDVVIAAGGDGTVSAVAQALRHQQVPLGILPVGTTNLFARALGLPLGSPRRALLAAFSDELRTVDVGRVDALLQGGETVSAAFLVMTGMGVDAQMVANTSSRGKSAFGWVGYIAAIVQSFTRNRQFGLSYTLDGGRAAVGTAHTLVIGNAGVLPAGIRMIPGALIDDGELDVVLLRPRGARGWHAAIGWFVRTNTAALPRRADARAAATGAEPVMGEFVQHSRAASVSVSVDAPQDFEIDGEYVGRAVSLEAWIEAEALTVRGSVADLRSVARRNGEIASRSQLLTEMLVTAWRRLVPPPHGPA</sequence>
<comment type="similarity">
    <text evidence="2">Belongs to the diacylglycerol/lipid kinase family.</text>
</comment>
<dbReference type="Pfam" id="PF00781">
    <property type="entry name" value="DAGK_cat"/>
    <property type="match status" value="1"/>
</dbReference>
<feature type="domain" description="DAGKc" evidence="9">
    <location>
        <begin position="6"/>
        <end position="138"/>
    </location>
</feature>
<keyword evidence="7" id="KW-0443">Lipid metabolism</keyword>
<dbReference type="PANTHER" id="PTHR12358">
    <property type="entry name" value="SPHINGOSINE KINASE"/>
    <property type="match status" value="1"/>
</dbReference>
<proteinExistence type="inferred from homology"/>
<evidence type="ECO:0000256" key="4">
    <source>
        <dbReference type="ARBA" id="ARBA00022741"/>
    </source>
</evidence>
<keyword evidence="11" id="KW-1185">Reference proteome</keyword>
<evidence type="ECO:0000313" key="10">
    <source>
        <dbReference type="EMBL" id="TIH39046.1"/>
    </source>
</evidence>
<keyword evidence="6" id="KW-0067">ATP-binding</keyword>
<dbReference type="Gene3D" id="2.60.200.40">
    <property type="match status" value="1"/>
</dbReference>
<dbReference type="GO" id="GO:0016301">
    <property type="term" value="F:kinase activity"/>
    <property type="evidence" value="ECO:0007669"/>
    <property type="project" value="UniProtKB-KW"/>
</dbReference>
<keyword evidence="8" id="KW-1208">Phospholipid metabolism</keyword>
<keyword evidence="7" id="KW-0444">Lipid biosynthesis</keyword>
<evidence type="ECO:0000313" key="11">
    <source>
        <dbReference type="Proteomes" id="UP000306192"/>
    </source>
</evidence>
<dbReference type="GO" id="GO:0008654">
    <property type="term" value="P:phospholipid biosynthetic process"/>
    <property type="evidence" value="ECO:0007669"/>
    <property type="project" value="UniProtKB-KW"/>
</dbReference>
<dbReference type="InterPro" id="IPR016064">
    <property type="entry name" value="NAD/diacylglycerol_kinase_sf"/>
</dbReference>
<keyword evidence="4" id="KW-0547">Nucleotide-binding</keyword>
<protein>
    <submittedName>
        <fullName evidence="10">Diacylglycerol kinase</fullName>
    </submittedName>
</protein>
<evidence type="ECO:0000256" key="6">
    <source>
        <dbReference type="ARBA" id="ARBA00022840"/>
    </source>
</evidence>
<dbReference type="EMBL" id="QYRT01000007">
    <property type="protein sequence ID" value="TIH39046.1"/>
    <property type="molecule type" value="Genomic_DNA"/>
</dbReference>
<keyword evidence="3" id="KW-0808">Transferase</keyword>
<dbReference type="AlphaFoldDB" id="A0A4T2C8U1"/>
<evidence type="ECO:0000256" key="2">
    <source>
        <dbReference type="ARBA" id="ARBA00005983"/>
    </source>
</evidence>
<dbReference type="GO" id="GO:0005524">
    <property type="term" value="F:ATP binding"/>
    <property type="evidence" value="ECO:0007669"/>
    <property type="project" value="UniProtKB-KW"/>
</dbReference>
<dbReference type="InterPro" id="IPR017438">
    <property type="entry name" value="ATP-NAD_kinase_N"/>
</dbReference>
<dbReference type="RefSeq" id="WP_136641277.1">
    <property type="nucleotide sequence ID" value="NZ_QYRT01000007.1"/>
</dbReference>
<dbReference type="InterPro" id="IPR001206">
    <property type="entry name" value="Diacylglycerol_kinase_cat_dom"/>
</dbReference>
<keyword evidence="5 10" id="KW-0418">Kinase</keyword>
<dbReference type="PROSITE" id="PS50146">
    <property type="entry name" value="DAGK"/>
    <property type="match status" value="1"/>
</dbReference>
<keyword evidence="7" id="KW-0594">Phospholipid biosynthesis</keyword>
<evidence type="ECO:0000256" key="5">
    <source>
        <dbReference type="ARBA" id="ARBA00022777"/>
    </source>
</evidence>
<comment type="cofactor">
    <cofactor evidence="1">
        <name>Mg(2+)</name>
        <dbReference type="ChEBI" id="CHEBI:18420"/>
    </cofactor>
</comment>
<dbReference type="Gene3D" id="3.40.50.10330">
    <property type="entry name" value="Probable inorganic polyphosphate/atp-NAD kinase, domain 1"/>
    <property type="match status" value="1"/>
</dbReference>
<evidence type="ECO:0000256" key="8">
    <source>
        <dbReference type="ARBA" id="ARBA00023264"/>
    </source>
</evidence>
<organism evidence="10 11">
    <name type="scientific">Subtercola vilae</name>
    <dbReference type="NCBI Taxonomy" id="2056433"/>
    <lineage>
        <taxon>Bacteria</taxon>
        <taxon>Bacillati</taxon>
        <taxon>Actinomycetota</taxon>
        <taxon>Actinomycetes</taxon>
        <taxon>Micrococcales</taxon>
        <taxon>Microbacteriaceae</taxon>
        <taxon>Subtercola</taxon>
    </lineage>
</organism>
<evidence type="ECO:0000256" key="1">
    <source>
        <dbReference type="ARBA" id="ARBA00001946"/>
    </source>
</evidence>
<dbReference type="Pfam" id="PF19279">
    <property type="entry name" value="YegS_C"/>
    <property type="match status" value="1"/>
</dbReference>
<evidence type="ECO:0000256" key="3">
    <source>
        <dbReference type="ARBA" id="ARBA00022679"/>
    </source>
</evidence>
<dbReference type="SUPFAM" id="SSF111331">
    <property type="entry name" value="NAD kinase/diacylglycerol kinase-like"/>
    <property type="match status" value="1"/>
</dbReference>
<name>A0A4T2C8U1_9MICO</name>
<gene>
    <name evidence="10" type="ORF">D4765_05695</name>
</gene>
<reference evidence="10 11" key="1">
    <citation type="journal article" date="2019" name="Microorganisms">
        <title>Systematic Affiliation and Genome Analysis of Subtercola vilae DB165(T) with Particular Emphasis on Cold Adaptation of an Isolate from a High-Altitude Cold Volcano Lake.</title>
        <authorList>
            <person name="Villalobos A.S."/>
            <person name="Wiese J."/>
            <person name="Imhoff J.F."/>
            <person name="Dorador C."/>
            <person name="Keller A."/>
            <person name="Hentschel U."/>
        </authorList>
    </citation>
    <scope>NUCLEOTIDE SEQUENCE [LARGE SCALE GENOMIC DNA]</scope>
    <source>
        <strain evidence="10 11">DB165</strain>
    </source>
</reference>